<dbReference type="InterPro" id="IPR036412">
    <property type="entry name" value="HAD-like_sf"/>
</dbReference>
<reference evidence="1 2" key="1">
    <citation type="submission" date="2021-09" db="EMBL/GenBank/DDBJ databases">
        <title>Isoptericola luteus sp. nov., a novel bacterium isolated from Harbin, the capital city of Heilongjiang province.</title>
        <authorList>
            <person name="Li J."/>
        </authorList>
    </citation>
    <scope>NUCLEOTIDE SEQUENCE [LARGE SCALE GENOMIC DNA]</scope>
    <source>
        <strain evidence="1 2">NEAU-Y5</strain>
    </source>
</reference>
<protein>
    <submittedName>
        <fullName evidence="1">HAD family hydrolase</fullName>
    </submittedName>
</protein>
<evidence type="ECO:0000313" key="1">
    <source>
        <dbReference type="EMBL" id="MCA5891823.1"/>
    </source>
</evidence>
<organism evidence="1 2">
    <name type="scientific">Isoptericola luteus</name>
    <dbReference type="NCBI Taxonomy" id="2879484"/>
    <lineage>
        <taxon>Bacteria</taxon>
        <taxon>Bacillati</taxon>
        <taxon>Actinomycetota</taxon>
        <taxon>Actinomycetes</taxon>
        <taxon>Micrococcales</taxon>
        <taxon>Promicromonosporaceae</taxon>
        <taxon>Isoptericola</taxon>
    </lineage>
</organism>
<gene>
    <name evidence="1" type="ORF">LEP48_00470</name>
</gene>
<dbReference type="Gene3D" id="3.40.50.1000">
    <property type="entry name" value="HAD superfamily/HAD-like"/>
    <property type="match status" value="1"/>
</dbReference>
<proteinExistence type="predicted"/>
<comment type="caution">
    <text evidence="1">The sequence shown here is derived from an EMBL/GenBank/DDBJ whole genome shotgun (WGS) entry which is preliminary data.</text>
</comment>
<dbReference type="Pfam" id="PF00702">
    <property type="entry name" value="Hydrolase"/>
    <property type="match status" value="1"/>
</dbReference>
<sequence>MTFGVSVGPADGHPQAASFDIWLTLIRSNPGFKAARNTLIQSVVAPDTEADTFARALRAADVRADRLAEATGTDQDLGDRVRLALQELGRATDALGDETVAELRRRQHDLALDLLPVALDPALPELLTDLSSTIPLAITSNTGMIPGATMRALLDGVGLLAPFAVRVFSDEVGVAKPGAAIFEATLRGLRDHAPGLERAGVVHVGDNPVADDGGARSAGMGSLLVGDALTTVDAVVHLLDAVRGTTDRLVAPGGAR</sequence>
<dbReference type="InterPro" id="IPR023214">
    <property type="entry name" value="HAD_sf"/>
</dbReference>
<name>A0ABS7ZAA6_9MICO</name>
<dbReference type="SUPFAM" id="SSF56784">
    <property type="entry name" value="HAD-like"/>
    <property type="match status" value="1"/>
</dbReference>
<dbReference type="SFLD" id="SFLDG01129">
    <property type="entry name" value="C1.5:_HAD__Beta-PGM__Phosphata"/>
    <property type="match status" value="1"/>
</dbReference>
<dbReference type="EMBL" id="JAIXCQ010000001">
    <property type="protein sequence ID" value="MCA5891823.1"/>
    <property type="molecule type" value="Genomic_DNA"/>
</dbReference>
<dbReference type="GO" id="GO:0016787">
    <property type="term" value="F:hydrolase activity"/>
    <property type="evidence" value="ECO:0007669"/>
    <property type="project" value="UniProtKB-KW"/>
</dbReference>
<dbReference type="Gene3D" id="1.20.120.1600">
    <property type="match status" value="1"/>
</dbReference>
<evidence type="ECO:0000313" key="2">
    <source>
        <dbReference type="Proteomes" id="UP001319870"/>
    </source>
</evidence>
<dbReference type="SFLD" id="SFLDS00003">
    <property type="entry name" value="Haloacid_Dehalogenase"/>
    <property type="match status" value="1"/>
</dbReference>
<accession>A0ABS7ZAA6</accession>
<dbReference type="Proteomes" id="UP001319870">
    <property type="component" value="Unassembled WGS sequence"/>
</dbReference>
<keyword evidence="2" id="KW-1185">Reference proteome</keyword>
<keyword evidence="1" id="KW-0378">Hydrolase</keyword>
<dbReference type="RefSeq" id="WP_225563548.1">
    <property type="nucleotide sequence ID" value="NZ_JAIXCQ010000001.1"/>
</dbReference>